<evidence type="ECO:0000256" key="1">
    <source>
        <dbReference type="SAM" id="Phobius"/>
    </source>
</evidence>
<dbReference type="PANTHER" id="PTHR38450:SF1">
    <property type="entry name" value="STAGE V SPORULATION PROTEIN AC"/>
    <property type="match status" value="1"/>
</dbReference>
<feature type="transmembrane region" description="Helical" evidence="1">
    <location>
        <begin position="127"/>
        <end position="147"/>
    </location>
</feature>
<accession>A0A8J2VPS0</accession>
<name>A0A8J2VPS0_9BACL</name>
<dbReference type="InterPro" id="IPR005562">
    <property type="entry name" value="SpoVA"/>
</dbReference>
<evidence type="ECO:0000313" key="2">
    <source>
        <dbReference type="EMBL" id="GGE38316.1"/>
    </source>
</evidence>
<organism evidence="2 3">
    <name type="scientific">Pullulanibacillus camelliae</name>
    <dbReference type="NCBI Taxonomy" id="1707096"/>
    <lineage>
        <taxon>Bacteria</taxon>
        <taxon>Bacillati</taxon>
        <taxon>Bacillota</taxon>
        <taxon>Bacilli</taxon>
        <taxon>Bacillales</taxon>
        <taxon>Sporolactobacillaceae</taxon>
        <taxon>Pullulanibacillus</taxon>
    </lineage>
</organism>
<feature type="transmembrane region" description="Helical" evidence="1">
    <location>
        <begin position="62"/>
        <end position="80"/>
    </location>
</feature>
<dbReference type="PANTHER" id="PTHR38450">
    <property type="entry name" value="STAGE V SPORULATION PROTEIN AC-RELATED"/>
    <property type="match status" value="1"/>
</dbReference>
<keyword evidence="1" id="KW-0812">Transmembrane</keyword>
<dbReference type="RefSeq" id="WP_188691963.1">
    <property type="nucleotide sequence ID" value="NZ_BMIR01000006.1"/>
</dbReference>
<dbReference type="NCBIfam" id="TIGR02838">
    <property type="entry name" value="spore_V_AC"/>
    <property type="match status" value="1"/>
</dbReference>
<dbReference type="EMBL" id="BMIR01000006">
    <property type="protein sequence ID" value="GGE38316.1"/>
    <property type="molecule type" value="Genomic_DNA"/>
</dbReference>
<reference evidence="2" key="2">
    <citation type="submission" date="2020-09" db="EMBL/GenBank/DDBJ databases">
        <authorList>
            <person name="Sun Q."/>
            <person name="Zhou Y."/>
        </authorList>
    </citation>
    <scope>NUCLEOTIDE SEQUENCE</scope>
    <source>
        <strain evidence="2">CGMCC 1.15371</strain>
    </source>
</reference>
<dbReference type="AlphaFoldDB" id="A0A8J2VPS0"/>
<sequence length="152" mass="16103">MGSINDPKQYKKNIKAFHPKTNYFVSCLKAFIVGGFICLIGECIEKFYLAFTDFNQNTVGNPTVATLILISSLLTGFGVYDKFGQFAGAGTLVPVTGFANSITSAALEHKSEGVVLGIATNLFKLAGAVIVFGVVSAAVFGIIRLTINNLLG</sequence>
<keyword evidence="1" id="KW-0472">Membrane</keyword>
<feature type="transmembrane region" description="Helical" evidence="1">
    <location>
        <begin position="21"/>
        <end position="42"/>
    </location>
</feature>
<keyword evidence="1" id="KW-1133">Transmembrane helix</keyword>
<evidence type="ECO:0000313" key="3">
    <source>
        <dbReference type="Proteomes" id="UP000628775"/>
    </source>
</evidence>
<dbReference type="Proteomes" id="UP000628775">
    <property type="component" value="Unassembled WGS sequence"/>
</dbReference>
<dbReference type="Pfam" id="PF03862">
    <property type="entry name" value="SpoVAC_SpoVAEB"/>
    <property type="match status" value="1"/>
</dbReference>
<keyword evidence="3" id="KW-1185">Reference proteome</keyword>
<reference evidence="2" key="1">
    <citation type="journal article" date="2014" name="Int. J. Syst. Evol. Microbiol.">
        <title>Complete genome sequence of Corynebacterium casei LMG S-19264T (=DSM 44701T), isolated from a smear-ripened cheese.</title>
        <authorList>
            <consortium name="US DOE Joint Genome Institute (JGI-PGF)"/>
            <person name="Walter F."/>
            <person name="Albersmeier A."/>
            <person name="Kalinowski J."/>
            <person name="Ruckert C."/>
        </authorList>
    </citation>
    <scope>NUCLEOTIDE SEQUENCE</scope>
    <source>
        <strain evidence="2">CGMCC 1.15371</strain>
    </source>
</reference>
<proteinExistence type="predicted"/>
<comment type="caution">
    <text evidence="2">The sequence shown here is derived from an EMBL/GenBank/DDBJ whole genome shotgun (WGS) entry which is preliminary data.</text>
</comment>
<dbReference type="InterPro" id="IPR014203">
    <property type="entry name" value="Spore_V_AC"/>
</dbReference>
<gene>
    <name evidence="2" type="primary">spoVAC</name>
    <name evidence="2" type="ORF">GCM10011391_16370</name>
</gene>
<protein>
    <submittedName>
        <fullName evidence="2">Stage V sporulation protein AC</fullName>
    </submittedName>
</protein>